<keyword evidence="2" id="KW-1185">Reference proteome</keyword>
<evidence type="ECO:0000313" key="1">
    <source>
        <dbReference type="EMBL" id="THH10605.1"/>
    </source>
</evidence>
<name>A0A4S4LG02_9AGAM</name>
<sequence length="128" mass="13835">MLDDDETVADTFGDRDAELRDLLGAVVLYRRIFPSKLLNVSAGENGLQKNGNTLTARGVGLPPISIALTPMPSPPPSPSRRNAVLHIALRRSLDSAAFDRGDALEDARDRVVDLLTAEAAGWPARLKY</sequence>
<reference evidence="1 2" key="1">
    <citation type="submission" date="2019-02" db="EMBL/GenBank/DDBJ databases">
        <title>Genome sequencing of the rare red list fungi Phellinidium pouzarii.</title>
        <authorList>
            <person name="Buettner E."/>
            <person name="Kellner H."/>
        </authorList>
    </citation>
    <scope>NUCLEOTIDE SEQUENCE [LARGE SCALE GENOMIC DNA]</scope>
    <source>
        <strain evidence="1 2">DSM 108285</strain>
    </source>
</reference>
<organism evidence="1 2">
    <name type="scientific">Phellinidium pouzarii</name>
    <dbReference type="NCBI Taxonomy" id="167371"/>
    <lineage>
        <taxon>Eukaryota</taxon>
        <taxon>Fungi</taxon>
        <taxon>Dikarya</taxon>
        <taxon>Basidiomycota</taxon>
        <taxon>Agaricomycotina</taxon>
        <taxon>Agaricomycetes</taxon>
        <taxon>Hymenochaetales</taxon>
        <taxon>Hymenochaetaceae</taxon>
        <taxon>Phellinidium</taxon>
    </lineage>
</organism>
<proteinExistence type="predicted"/>
<dbReference type="AlphaFoldDB" id="A0A4S4LG02"/>
<protein>
    <submittedName>
        <fullName evidence="1">Uncharacterized protein</fullName>
    </submittedName>
</protein>
<evidence type="ECO:0000313" key="2">
    <source>
        <dbReference type="Proteomes" id="UP000308199"/>
    </source>
</evidence>
<comment type="caution">
    <text evidence="1">The sequence shown here is derived from an EMBL/GenBank/DDBJ whole genome shotgun (WGS) entry which is preliminary data.</text>
</comment>
<dbReference type="Proteomes" id="UP000308199">
    <property type="component" value="Unassembled WGS sequence"/>
</dbReference>
<gene>
    <name evidence="1" type="ORF">EW145_g1186</name>
</gene>
<dbReference type="EMBL" id="SGPK01000031">
    <property type="protein sequence ID" value="THH10605.1"/>
    <property type="molecule type" value="Genomic_DNA"/>
</dbReference>
<accession>A0A4S4LG02</accession>
<dbReference type="OrthoDB" id="2133190at2759"/>